<keyword evidence="12" id="KW-0564">Palmitate</keyword>
<keyword evidence="9" id="KW-0406">Ion transport</keyword>
<dbReference type="GO" id="GO:0006811">
    <property type="term" value="P:monoatomic ion transport"/>
    <property type="evidence" value="ECO:0007669"/>
    <property type="project" value="UniProtKB-KW"/>
</dbReference>
<keyword evidence="5 18" id="KW-0762">Sugar transport</keyword>
<evidence type="ECO:0000256" key="8">
    <source>
        <dbReference type="ARBA" id="ARBA00023047"/>
    </source>
</evidence>
<reference evidence="19" key="2">
    <citation type="journal article" date="2018" name="Nature">
        <title>Human gut bacteria contain acquired interbacterial defence systems.</title>
        <authorList>
            <person name="Ross B.D."/>
            <person name="Verster A.J."/>
            <person name="Radey M.C."/>
            <person name="Schmidtke D.T."/>
            <person name="Pope C.E."/>
            <person name="Hoffman L.R."/>
            <person name="Hajjar A."/>
            <person name="Peterson S.B."/>
            <person name="Borenstein E."/>
            <person name="Mougous J."/>
        </authorList>
    </citation>
    <scope>NUCLEOTIDE SEQUENCE</scope>
    <source>
        <strain evidence="19">3725 D1 iv</strain>
    </source>
</reference>
<evidence type="ECO:0000313" key="19">
    <source>
        <dbReference type="EMBL" id="QDM10196.1"/>
    </source>
</evidence>
<reference evidence="19" key="4">
    <citation type="submission" date="2019-07" db="EMBL/GenBank/DDBJ databases">
        <authorList>
            <person name="Ross B.D."/>
            <person name="Verster A.J."/>
            <person name="Radey M.C."/>
            <person name="Schmidtke D.T."/>
            <person name="Pope C.E."/>
            <person name="Hoffman L.R."/>
            <person name="Hajjar A."/>
            <person name="Peterson S.B."/>
            <person name="Borenstein E."/>
            <person name="Mougous J.D."/>
        </authorList>
    </citation>
    <scope>NUCLEOTIDE SEQUENCE</scope>
    <source>
        <strain evidence="19">3725 D1 iv</strain>
    </source>
</reference>
<sequence length="265" mass="30029">MKKNMYVVLFLAALLMTSCINTKRIVYLEDMKEDISYPMNQQPEMRIQRDDRISIVVNSRNPELTVPFNISTVGNFQVTSNGDVAVTGNNQKQEKGYTVDLNGYIEFPILGKLKVVDLTCKQVGTLIKSRLVEENLISDPLVFVDILNIKITVMGEVKSPQVLRIDDSRITLLEAVTRTGGVTSNALLDRVAVIREEGNERKMYMHDVRSSDIFYSPCFYLQQNDIVYVHPKYAEASTKERRTLGFYSFGLSILSLLTTIAVLLK</sequence>
<dbReference type="GO" id="GO:0009279">
    <property type="term" value="C:cell outer membrane"/>
    <property type="evidence" value="ECO:0007669"/>
    <property type="project" value="UniProtKB-SubCell"/>
</dbReference>
<name>A0A515ISQ2_BACOV</name>
<dbReference type="GO" id="GO:0015159">
    <property type="term" value="F:polysaccharide transmembrane transporter activity"/>
    <property type="evidence" value="ECO:0007669"/>
    <property type="project" value="InterPro"/>
</dbReference>
<evidence type="ECO:0000256" key="13">
    <source>
        <dbReference type="ARBA" id="ARBA00023237"/>
    </source>
</evidence>
<dbReference type="Proteomes" id="UP000318823">
    <property type="component" value="Chromosome"/>
</dbReference>
<evidence type="ECO:0000259" key="17">
    <source>
        <dbReference type="Pfam" id="PF22461"/>
    </source>
</evidence>
<dbReference type="InterPro" id="IPR003715">
    <property type="entry name" value="Poly_export_N"/>
</dbReference>
<dbReference type="Gene3D" id="3.30.1950.10">
    <property type="entry name" value="wza like domain"/>
    <property type="match status" value="1"/>
</dbReference>
<evidence type="ECO:0000256" key="2">
    <source>
        <dbReference type="ARBA" id="ARBA00009450"/>
    </source>
</evidence>
<evidence type="ECO:0000256" key="11">
    <source>
        <dbReference type="ARBA" id="ARBA00023136"/>
    </source>
</evidence>
<evidence type="ECO:0000256" key="10">
    <source>
        <dbReference type="ARBA" id="ARBA00023114"/>
    </source>
</evidence>
<feature type="transmembrane region" description="Helical" evidence="15">
    <location>
        <begin position="244"/>
        <end position="264"/>
    </location>
</feature>
<dbReference type="PANTHER" id="PTHR33619:SF3">
    <property type="entry name" value="POLYSACCHARIDE EXPORT PROTEIN GFCE-RELATED"/>
    <property type="match status" value="1"/>
</dbReference>
<dbReference type="Proteomes" id="UP000424805">
    <property type="component" value="Unassembled WGS sequence"/>
</dbReference>
<keyword evidence="13" id="KW-0998">Cell outer membrane</keyword>
<evidence type="ECO:0000256" key="4">
    <source>
        <dbReference type="ARBA" id="ARBA00022452"/>
    </source>
</evidence>
<comment type="similarity">
    <text evidence="2">Belongs to the BexD/CtrA/VexA family.</text>
</comment>
<accession>A0A515ISQ2</accession>
<evidence type="ECO:0000256" key="15">
    <source>
        <dbReference type="SAM" id="Phobius"/>
    </source>
</evidence>
<dbReference type="GO" id="GO:0015288">
    <property type="term" value="F:porin activity"/>
    <property type="evidence" value="ECO:0007669"/>
    <property type="project" value="UniProtKB-KW"/>
</dbReference>
<evidence type="ECO:0000256" key="3">
    <source>
        <dbReference type="ARBA" id="ARBA00022448"/>
    </source>
</evidence>
<dbReference type="PANTHER" id="PTHR33619">
    <property type="entry name" value="POLYSACCHARIDE EXPORT PROTEIN GFCE-RELATED"/>
    <property type="match status" value="1"/>
</dbReference>
<reference evidence="20" key="1">
    <citation type="journal article" date="2018" name="J. Anim. Genet.">
        <title>Acquired interbacterial defense systems protect against interspecies antagonism in the human gut microbiome.</title>
        <authorList>
            <person name="Ross B.D."/>
            <person name="Verster A.J."/>
            <person name="Radey M.C."/>
            <person name="Schmidtke D.T."/>
            <person name="Pope C.E."/>
            <person name="Hoffman L.R."/>
            <person name="Hajjar A."/>
            <person name="Peterson S.B."/>
            <person name="Borenstein E."/>
            <person name="Mougous J."/>
        </authorList>
    </citation>
    <scope>NUCLEOTIDE SEQUENCE [LARGE SCALE GENOMIC DNA]</scope>
    <source>
        <strain evidence="20">3725 D1 iv</strain>
    </source>
</reference>
<dbReference type="EMBL" id="CP041395">
    <property type="protein sequence ID" value="QDM10196.1"/>
    <property type="molecule type" value="Genomic_DNA"/>
</dbReference>
<feature type="domain" description="Polysaccharide export protein N-terminal" evidence="16">
    <location>
        <begin position="40"/>
        <end position="146"/>
    </location>
</feature>
<evidence type="ECO:0000256" key="5">
    <source>
        <dbReference type="ARBA" id="ARBA00022597"/>
    </source>
</evidence>
<keyword evidence="8" id="KW-0625">Polysaccharide transport</keyword>
<evidence type="ECO:0000256" key="1">
    <source>
        <dbReference type="ARBA" id="ARBA00004571"/>
    </source>
</evidence>
<keyword evidence="6 15" id="KW-0812">Transmembrane</keyword>
<proteinExistence type="inferred from homology"/>
<keyword evidence="15" id="KW-1133">Transmembrane helix</keyword>
<keyword evidence="3" id="KW-0813">Transport</keyword>
<dbReference type="PROSITE" id="PS51257">
    <property type="entry name" value="PROKAR_LIPOPROTEIN"/>
    <property type="match status" value="1"/>
</dbReference>
<evidence type="ECO:0000256" key="12">
    <source>
        <dbReference type="ARBA" id="ARBA00023139"/>
    </source>
</evidence>
<dbReference type="AlphaFoldDB" id="A0A515ISQ2"/>
<dbReference type="Gene3D" id="3.10.560.10">
    <property type="entry name" value="Outer membrane lipoprotein wza domain like"/>
    <property type="match status" value="1"/>
</dbReference>
<evidence type="ECO:0000313" key="20">
    <source>
        <dbReference type="Proteomes" id="UP000318823"/>
    </source>
</evidence>
<dbReference type="RefSeq" id="WP_032844275.1">
    <property type="nucleotide sequence ID" value="NZ_CAXSRA010000004.1"/>
</dbReference>
<evidence type="ECO:0000256" key="7">
    <source>
        <dbReference type="ARBA" id="ARBA00022729"/>
    </source>
</evidence>
<dbReference type="Pfam" id="PF02563">
    <property type="entry name" value="Poly_export"/>
    <property type="match status" value="1"/>
</dbReference>
<evidence type="ECO:0000313" key="21">
    <source>
        <dbReference type="Proteomes" id="UP000424805"/>
    </source>
</evidence>
<keyword evidence="11 15" id="KW-0472">Membrane</keyword>
<evidence type="ECO:0000259" key="16">
    <source>
        <dbReference type="Pfam" id="PF02563"/>
    </source>
</evidence>
<keyword evidence="7" id="KW-0732">Signal</keyword>
<dbReference type="EMBL" id="VWFP01000003">
    <property type="protein sequence ID" value="KAA4629384.1"/>
    <property type="molecule type" value="Genomic_DNA"/>
</dbReference>
<evidence type="ECO:0000256" key="9">
    <source>
        <dbReference type="ARBA" id="ARBA00023065"/>
    </source>
</evidence>
<keyword evidence="4" id="KW-1134">Transmembrane beta strand</keyword>
<evidence type="ECO:0000256" key="14">
    <source>
        <dbReference type="ARBA" id="ARBA00023288"/>
    </source>
</evidence>
<dbReference type="InterPro" id="IPR054765">
    <property type="entry name" value="SLBB_dom"/>
</dbReference>
<comment type="subcellular location">
    <subcellularLocation>
        <location evidence="1">Cell outer membrane</location>
        <topology evidence="1">Multi-pass membrane protein</topology>
    </subcellularLocation>
</comment>
<feature type="domain" description="SLBB" evidence="17">
    <location>
        <begin position="150"/>
        <end position="229"/>
    </location>
</feature>
<dbReference type="InterPro" id="IPR049712">
    <property type="entry name" value="Poly_export"/>
</dbReference>
<keyword evidence="10" id="KW-0626">Porin</keyword>
<evidence type="ECO:0000313" key="18">
    <source>
        <dbReference type="EMBL" id="KAA4629384.1"/>
    </source>
</evidence>
<dbReference type="Pfam" id="PF22461">
    <property type="entry name" value="SLBB_2"/>
    <property type="match status" value="1"/>
</dbReference>
<organism evidence="18 21">
    <name type="scientific">Bacteroides ovatus</name>
    <dbReference type="NCBI Taxonomy" id="28116"/>
    <lineage>
        <taxon>Bacteria</taxon>
        <taxon>Pseudomonadati</taxon>
        <taxon>Bacteroidota</taxon>
        <taxon>Bacteroidia</taxon>
        <taxon>Bacteroidales</taxon>
        <taxon>Bacteroidaceae</taxon>
        <taxon>Bacteroides</taxon>
    </lineage>
</organism>
<reference evidence="18 21" key="3">
    <citation type="journal article" date="2019" name="Nat. Med.">
        <title>A library of human gut bacterial isolates paired with longitudinal multiomics data enables mechanistic microbiome research.</title>
        <authorList>
            <person name="Poyet M."/>
            <person name="Groussin M."/>
            <person name="Gibbons S.M."/>
            <person name="Avila-Pacheco J."/>
            <person name="Jiang X."/>
            <person name="Kearney S.M."/>
            <person name="Perrotta A.R."/>
            <person name="Berdy B."/>
            <person name="Zhao S."/>
            <person name="Lieberman T.D."/>
            <person name="Swanson P.K."/>
            <person name="Smith M."/>
            <person name="Roesemann S."/>
            <person name="Alexander J.E."/>
            <person name="Rich S.A."/>
            <person name="Livny J."/>
            <person name="Vlamakis H."/>
            <person name="Clish C."/>
            <person name="Bullock K."/>
            <person name="Deik A."/>
            <person name="Scott J."/>
            <person name="Pierce K.A."/>
            <person name="Xavier R.J."/>
            <person name="Alm E.J."/>
        </authorList>
    </citation>
    <scope>NUCLEOTIDE SEQUENCE [LARGE SCALE GENOMIC DNA]</scope>
    <source>
        <strain evidence="18 21">BIOML-A15</strain>
    </source>
</reference>
<protein>
    <submittedName>
        <fullName evidence="18">Sugar transporter</fullName>
    </submittedName>
</protein>
<dbReference type="GO" id="GO:0046930">
    <property type="term" value="C:pore complex"/>
    <property type="evidence" value="ECO:0007669"/>
    <property type="project" value="UniProtKB-KW"/>
</dbReference>
<gene>
    <name evidence="19" type="ORF">DYI28_16610</name>
    <name evidence="18" type="ORF">F3B90_04390</name>
</gene>
<keyword evidence="14" id="KW-0449">Lipoprotein</keyword>
<evidence type="ECO:0000256" key="6">
    <source>
        <dbReference type="ARBA" id="ARBA00022692"/>
    </source>
</evidence>